<keyword evidence="2 6" id="KW-0812">Transmembrane</keyword>
<dbReference type="InterPro" id="IPR039751">
    <property type="entry name" value="HERPUD1/2"/>
</dbReference>
<feature type="region of interest" description="Disordered" evidence="5">
    <location>
        <begin position="492"/>
        <end position="511"/>
    </location>
</feature>
<evidence type="ECO:0000256" key="4">
    <source>
        <dbReference type="ARBA" id="ARBA00023136"/>
    </source>
</evidence>
<accession>A0A7J7IDC9</accession>
<evidence type="ECO:0000259" key="7">
    <source>
        <dbReference type="PROSITE" id="PS50053"/>
    </source>
</evidence>
<feature type="compositionally biased region" description="Low complexity" evidence="5">
    <location>
        <begin position="493"/>
        <end position="511"/>
    </location>
</feature>
<dbReference type="PANTHER" id="PTHR12943:SF27">
    <property type="entry name" value="HOMOCYSTEINE-INDUCED ENDOPLASMIC RETICULUM PROTEIN, ISOFORM A"/>
    <property type="match status" value="1"/>
</dbReference>
<feature type="domain" description="Ubiquitin-like" evidence="7">
    <location>
        <begin position="45"/>
        <end position="108"/>
    </location>
</feature>
<feature type="region of interest" description="Disordered" evidence="5">
    <location>
        <begin position="167"/>
        <end position="306"/>
    </location>
</feature>
<feature type="compositionally biased region" description="Polar residues" evidence="5">
    <location>
        <begin position="172"/>
        <end position="205"/>
    </location>
</feature>
<evidence type="ECO:0000313" key="9">
    <source>
        <dbReference type="Proteomes" id="UP000530660"/>
    </source>
</evidence>
<comment type="subcellular location">
    <subcellularLocation>
        <location evidence="1">Membrane</location>
    </subcellularLocation>
</comment>
<gene>
    <name evidence="8" type="ORF">F1559_002758</name>
</gene>
<proteinExistence type="predicted"/>
<feature type="transmembrane region" description="Helical" evidence="6">
    <location>
        <begin position="447"/>
        <end position="469"/>
    </location>
</feature>
<reference evidence="8 9" key="1">
    <citation type="journal article" date="2020" name="J. Phycol.">
        <title>Comparative genome analysis reveals Cyanidiococcus gen. nov., a new extremophilic red algal genus sister to Cyanidioschyzon (Cyanidioschyzonaceae, Rhodophyta).</title>
        <authorList>
            <person name="Liu S.-L."/>
            <person name="Chiang Y.-R."/>
            <person name="Yoon H.S."/>
            <person name="Fu H.-Y."/>
        </authorList>
    </citation>
    <scope>NUCLEOTIDE SEQUENCE [LARGE SCALE GENOMIC DNA]</scope>
    <source>
        <strain evidence="8 9">THAL066</strain>
    </source>
</reference>
<dbReference type="AlphaFoldDB" id="A0A7J7IDC9"/>
<protein>
    <recommendedName>
        <fullName evidence="7">Ubiquitin-like domain-containing protein</fullName>
    </recommendedName>
</protein>
<comment type="caution">
    <text evidence="8">The sequence shown here is derived from an EMBL/GenBank/DDBJ whole genome shotgun (WGS) entry which is preliminary data.</text>
</comment>
<dbReference type="EMBL" id="VWRR01000016">
    <property type="protein sequence ID" value="KAF6001095.1"/>
    <property type="molecule type" value="Genomic_DNA"/>
</dbReference>
<evidence type="ECO:0000256" key="2">
    <source>
        <dbReference type="ARBA" id="ARBA00022692"/>
    </source>
</evidence>
<keyword evidence="4 6" id="KW-0472">Membrane</keyword>
<keyword evidence="3 6" id="KW-1133">Transmembrane helix</keyword>
<organism evidence="8 9">
    <name type="scientific">Cyanidiococcus yangmingshanensis</name>
    <dbReference type="NCBI Taxonomy" id="2690220"/>
    <lineage>
        <taxon>Eukaryota</taxon>
        <taxon>Rhodophyta</taxon>
        <taxon>Bangiophyceae</taxon>
        <taxon>Cyanidiales</taxon>
        <taxon>Cyanidiaceae</taxon>
        <taxon>Cyanidiococcus</taxon>
    </lineage>
</organism>
<dbReference type="Proteomes" id="UP000530660">
    <property type="component" value="Unassembled WGS sequence"/>
</dbReference>
<dbReference type="Pfam" id="PF00240">
    <property type="entry name" value="ubiquitin"/>
    <property type="match status" value="1"/>
</dbReference>
<dbReference type="CDD" id="cd17039">
    <property type="entry name" value="Ubl_ubiquitin_like"/>
    <property type="match status" value="1"/>
</dbReference>
<evidence type="ECO:0000256" key="1">
    <source>
        <dbReference type="ARBA" id="ARBA00004370"/>
    </source>
</evidence>
<evidence type="ECO:0000256" key="3">
    <source>
        <dbReference type="ARBA" id="ARBA00022989"/>
    </source>
</evidence>
<feature type="transmembrane region" description="Helical" evidence="6">
    <location>
        <begin position="423"/>
        <end position="441"/>
    </location>
</feature>
<evidence type="ECO:0000313" key="8">
    <source>
        <dbReference type="EMBL" id="KAF6001095.1"/>
    </source>
</evidence>
<feature type="region of interest" description="Disordered" evidence="5">
    <location>
        <begin position="1"/>
        <end position="35"/>
    </location>
</feature>
<feature type="compositionally biased region" description="Polar residues" evidence="5">
    <location>
        <begin position="268"/>
        <end position="306"/>
    </location>
</feature>
<dbReference type="Gene3D" id="3.10.20.90">
    <property type="entry name" value="Phosphatidylinositol 3-kinase Catalytic Subunit, Chain A, domain 1"/>
    <property type="match status" value="1"/>
</dbReference>
<evidence type="ECO:0000256" key="6">
    <source>
        <dbReference type="SAM" id="Phobius"/>
    </source>
</evidence>
<evidence type="ECO:0000256" key="5">
    <source>
        <dbReference type="SAM" id="MobiDB-lite"/>
    </source>
</evidence>
<name>A0A7J7IDC9_9RHOD</name>
<dbReference type="InterPro" id="IPR029071">
    <property type="entry name" value="Ubiquitin-like_domsf"/>
</dbReference>
<dbReference type="GO" id="GO:0016020">
    <property type="term" value="C:membrane"/>
    <property type="evidence" value="ECO:0007669"/>
    <property type="project" value="UniProtKB-SubCell"/>
</dbReference>
<dbReference type="OrthoDB" id="4756at2759"/>
<dbReference type="GO" id="GO:0030968">
    <property type="term" value="P:endoplasmic reticulum unfolded protein response"/>
    <property type="evidence" value="ECO:0007669"/>
    <property type="project" value="TreeGrafter"/>
</dbReference>
<dbReference type="SMART" id="SM00213">
    <property type="entry name" value="UBQ"/>
    <property type="match status" value="1"/>
</dbReference>
<dbReference type="SUPFAM" id="SSF54236">
    <property type="entry name" value="Ubiquitin-like"/>
    <property type="match status" value="1"/>
</dbReference>
<sequence>MDQTDSLRYASDSAADAGDRSATSSSLRGQTAGASDQVPRTVGLVRILLKTPTMTTEPSGRSHILLIEPECTVAALKQKICLEHPVHPPPEQQRLVYAGRLLRDEERIHQIVGLSWRLPELFPANTSESEWSRFMSTGTSASTSAGTSSSSDVYAVFHLVVAGHGATVPSDGPSTSAHQPGSSVQQPESPSRTETNSIPSTNSGEVMTFSEASRERLGSVSDAERSPAPSLTTRERLEGSTTEVSAFDASRDHHDDQGTAREEHVSTESRLSIRTGSATNLRGETLSATTADGHTRPLTETSLRSSATPGTANVLLRLDEQTLQLMQAYTRMVRAYEDYNRCLTEYYAVHEAGSCPPPHWLAGRGHVSSNVVHHAPPGSTPQSVPNRTGLRPAERDAVSGVIRAPGAVGVPVRLVAIRIRIPALDWALIVKLAFMVILLGQDAGRDRLLLLIGLAVLIYLFQTGMLGPIRRYFESFSSQLMTRVQAAAGLGASVGSTPSQGTGTPTSSTSSRTETVSARVLRFLRAFYVALVAFVCSLFPTWRPPTPPRPAA</sequence>
<feature type="compositionally biased region" description="Basic and acidic residues" evidence="5">
    <location>
        <begin position="249"/>
        <end position="267"/>
    </location>
</feature>
<dbReference type="PANTHER" id="PTHR12943">
    <property type="entry name" value="HOMOCYSTEINE-RESPONSIVE ENDOPLASMIC RETICULUM-RESIDENT UNIQUITIN-LIKE DOMAIN HERPUD PROTEIN FAMILY MEMBER"/>
    <property type="match status" value="1"/>
</dbReference>
<keyword evidence="9" id="KW-1185">Reference proteome</keyword>
<dbReference type="InterPro" id="IPR000626">
    <property type="entry name" value="Ubiquitin-like_dom"/>
</dbReference>
<feature type="compositionally biased region" description="Basic and acidic residues" evidence="5">
    <location>
        <begin position="212"/>
        <end position="225"/>
    </location>
</feature>
<feature type="compositionally biased region" description="Low complexity" evidence="5">
    <location>
        <begin position="10"/>
        <end position="26"/>
    </location>
</feature>
<dbReference type="PROSITE" id="PS50053">
    <property type="entry name" value="UBIQUITIN_2"/>
    <property type="match status" value="1"/>
</dbReference>